<dbReference type="Proteomes" id="UP001602245">
    <property type="component" value="Unassembled WGS sequence"/>
</dbReference>
<evidence type="ECO:0000313" key="3">
    <source>
        <dbReference type="Proteomes" id="UP001602245"/>
    </source>
</evidence>
<evidence type="ECO:0000256" key="1">
    <source>
        <dbReference type="ARBA" id="ARBA00023002"/>
    </source>
</evidence>
<reference evidence="2 3" key="1">
    <citation type="submission" date="2024-10" db="EMBL/GenBank/DDBJ databases">
        <title>The Natural Products Discovery Center: Release of the First 8490 Sequenced Strains for Exploring Actinobacteria Biosynthetic Diversity.</title>
        <authorList>
            <person name="Kalkreuter E."/>
            <person name="Kautsar S.A."/>
            <person name="Yang D."/>
            <person name="Bader C.D."/>
            <person name="Teijaro C.N."/>
            <person name="Fluegel L."/>
            <person name="Davis C.M."/>
            <person name="Simpson J.R."/>
            <person name="Lauterbach L."/>
            <person name="Steele A.D."/>
            <person name="Gui C."/>
            <person name="Meng S."/>
            <person name="Li G."/>
            <person name="Viehrig K."/>
            <person name="Ye F."/>
            <person name="Su P."/>
            <person name="Kiefer A.F."/>
            <person name="Nichols A."/>
            <person name="Cepeda A.J."/>
            <person name="Yan W."/>
            <person name="Fan B."/>
            <person name="Jiang Y."/>
            <person name="Adhikari A."/>
            <person name="Zheng C.-J."/>
            <person name="Schuster L."/>
            <person name="Cowan T.M."/>
            <person name="Smanski M.J."/>
            <person name="Chevrette M.G."/>
            <person name="De Carvalho L.P.S."/>
            <person name="Shen B."/>
        </authorList>
    </citation>
    <scope>NUCLEOTIDE SEQUENCE [LARGE SCALE GENOMIC DNA]</scope>
    <source>
        <strain evidence="2 3">NPDC000087</strain>
    </source>
</reference>
<dbReference type="RefSeq" id="WP_020509586.1">
    <property type="nucleotide sequence ID" value="NZ_JBIAZU010000001.1"/>
</dbReference>
<organism evidence="2 3">
    <name type="scientific">Paractinoplanes globisporus</name>
    <dbReference type="NCBI Taxonomy" id="113565"/>
    <lineage>
        <taxon>Bacteria</taxon>
        <taxon>Bacillati</taxon>
        <taxon>Actinomycetota</taxon>
        <taxon>Actinomycetes</taxon>
        <taxon>Micromonosporales</taxon>
        <taxon>Micromonosporaceae</taxon>
        <taxon>Paractinoplanes</taxon>
    </lineage>
</organism>
<comment type="caution">
    <text evidence="2">The sequence shown here is derived from an EMBL/GenBank/DDBJ whole genome shotgun (WGS) entry which is preliminary data.</text>
</comment>
<sequence>MSQFDLGAPRDRRVTIPLARAGDPAPGNPDDVDRYTGRRHRVALVSDASGLRAGAEAATALAGMEPVAAFLNHHSGLEIALLPVDTRQAALEDTVAALTPGFAAVCLHHTSTARADAVRDRLDRLRPVLPVLETGDDSAAVTVIAALLNAVRQTHVPLSASRVLVIDAHTVPEIAALLTATGVRDLTFADSRLTVDATPGEVPVRYDVLIDLSVADSVPPQWVDDRDPPHINLTMNGRDDDTATGPARPNRLHPLLALPGLLSVSVHRRMTIDIGHRLAAAHALARLAGPGRLLPDPLDPRLTATVYAAVTALQ</sequence>
<dbReference type="EMBL" id="JBIAZU010000001">
    <property type="protein sequence ID" value="MFF5289243.1"/>
    <property type="molecule type" value="Genomic_DNA"/>
</dbReference>
<proteinExistence type="predicted"/>
<protein>
    <submittedName>
        <fullName evidence="2">Uncharacterized protein</fullName>
    </submittedName>
</protein>
<keyword evidence="3" id="KW-1185">Reference proteome</keyword>
<name>A0ABW6W7H5_9ACTN</name>
<accession>A0ABW6W7H5</accession>
<keyword evidence="1" id="KW-0560">Oxidoreductase</keyword>
<evidence type="ECO:0000313" key="2">
    <source>
        <dbReference type="EMBL" id="MFF5289243.1"/>
    </source>
</evidence>
<gene>
    <name evidence="2" type="ORF">ACFY35_07385</name>
</gene>
<dbReference type="PANTHER" id="PTHR43237:SF4">
    <property type="entry name" value="NADP-DEPENDENT MALIC ENZYME"/>
    <property type="match status" value="1"/>
</dbReference>
<dbReference type="InterPro" id="IPR051674">
    <property type="entry name" value="Malate_Decarboxylase"/>
</dbReference>
<dbReference type="PANTHER" id="PTHR43237">
    <property type="entry name" value="NADP-DEPENDENT MALIC ENZYME"/>
    <property type="match status" value="1"/>
</dbReference>